<feature type="non-terminal residue" evidence="2">
    <location>
        <position position="1"/>
    </location>
</feature>
<accession>A0A0C3H823</accession>
<dbReference type="STRING" id="913774.A0A0C3H823"/>
<keyword evidence="3" id="KW-1185">Reference proteome</keyword>
<evidence type="ECO:0000313" key="3">
    <source>
        <dbReference type="Proteomes" id="UP000054321"/>
    </source>
</evidence>
<organism evidence="2 3">
    <name type="scientific">Oidiodendron maius (strain Zn)</name>
    <dbReference type="NCBI Taxonomy" id="913774"/>
    <lineage>
        <taxon>Eukaryota</taxon>
        <taxon>Fungi</taxon>
        <taxon>Dikarya</taxon>
        <taxon>Ascomycota</taxon>
        <taxon>Pezizomycotina</taxon>
        <taxon>Leotiomycetes</taxon>
        <taxon>Leotiomycetes incertae sedis</taxon>
        <taxon>Myxotrichaceae</taxon>
        <taxon>Oidiodendron</taxon>
    </lineage>
</organism>
<dbReference type="AlphaFoldDB" id="A0A0C3H823"/>
<name>A0A0C3H823_OIDMZ</name>
<dbReference type="OrthoDB" id="2958217at2759"/>
<proteinExistence type="predicted"/>
<feature type="domain" description="Heterokaryon incompatibility" evidence="1">
    <location>
        <begin position="54"/>
        <end position="209"/>
    </location>
</feature>
<feature type="non-terminal residue" evidence="2">
    <location>
        <position position="231"/>
    </location>
</feature>
<gene>
    <name evidence="2" type="ORF">OIDMADRAFT_95328</name>
</gene>
<reference evidence="2 3" key="1">
    <citation type="submission" date="2014-04" db="EMBL/GenBank/DDBJ databases">
        <authorList>
            <consortium name="DOE Joint Genome Institute"/>
            <person name="Kuo A."/>
            <person name="Martino E."/>
            <person name="Perotto S."/>
            <person name="Kohler A."/>
            <person name="Nagy L.G."/>
            <person name="Floudas D."/>
            <person name="Copeland A."/>
            <person name="Barry K.W."/>
            <person name="Cichocki N."/>
            <person name="Veneault-Fourrey C."/>
            <person name="LaButti K."/>
            <person name="Lindquist E.A."/>
            <person name="Lipzen A."/>
            <person name="Lundell T."/>
            <person name="Morin E."/>
            <person name="Murat C."/>
            <person name="Sun H."/>
            <person name="Tunlid A."/>
            <person name="Henrissat B."/>
            <person name="Grigoriev I.V."/>
            <person name="Hibbett D.S."/>
            <person name="Martin F."/>
            <person name="Nordberg H.P."/>
            <person name="Cantor M.N."/>
            <person name="Hua S.X."/>
        </authorList>
    </citation>
    <scope>NUCLEOTIDE SEQUENCE [LARGE SCALE GENOMIC DNA]</scope>
    <source>
        <strain evidence="2 3">Zn</strain>
    </source>
</reference>
<dbReference type="HOGENOM" id="CLU_002639_4_1_1"/>
<evidence type="ECO:0000313" key="2">
    <source>
        <dbReference type="EMBL" id="KIM98566.1"/>
    </source>
</evidence>
<dbReference type="EMBL" id="KN832880">
    <property type="protein sequence ID" value="KIM98566.1"/>
    <property type="molecule type" value="Genomic_DNA"/>
</dbReference>
<sequence>LDITVLRTWILRCETEHHQYCGQTSSAGECLPDEFILINVNKRCIVQAPRNPRFVALSYVWGTSNDQFRTSRKDLRARTSSTSEPRVLLLLPDQPAQVIENAILLVQALGEMYLWVDALCIIHDDVSHMTTQLNAMDSIYGFSLLTIIAASGFSFNNHLPGYSTIPRSLQSISGDVANSEFIVRLPPERATIDGLSRSPWIHRAWTFQEGLLSKRRLIFTNQEVFFICRED</sequence>
<protein>
    <recommendedName>
        <fullName evidence="1">Heterokaryon incompatibility domain-containing protein</fullName>
    </recommendedName>
</protein>
<dbReference type="PANTHER" id="PTHR33112:SF12">
    <property type="entry name" value="HETEROKARYON INCOMPATIBILITY DOMAIN-CONTAINING PROTEIN"/>
    <property type="match status" value="1"/>
</dbReference>
<dbReference type="InterPro" id="IPR010730">
    <property type="entry name" value="HET"/>
</dbReference>
<dbReference type="InParanoid" id="A0A0C3H823"/>
<evidence type="ECO:0000259" key="1">
    <source>
        <dbReference type="Pfam" id="PF06985"/>
    </source>
</evidence>
<dbReference type="Proteomes" id="UP000054321">
    <property type="component" value="Unassembled WGS sequence"/>
</dbReference>
<reference evidence="3" key="2">
    <citation type="submission" date="2015-01" db="EMBL/GenBank/DDBJ databases">
        <title>Evolutionary Origins and Diversification of the Mycorrhizal Mutualists.</title>
        <authorList>
            <consortium name="DOE Joint Genome Institute"/>
            <consortium name="Mycorrhizal Genomics Consortium"/>
            <person name="Kohler A."/>
            <person name="Kuo A."/>
            <person name="Nagy L.G."/>
            <person name="Floudas D."/>
            <person name="Copeland A."/>
            <person name="Barry K.W."/>
            <person name="Cichocki N."/>
            <person name="Veneault-Fourrey C."/>
            <person name="LaButti K."/>
            <person name="Lindquist E.A."/>
            <person name="Lipzen A."/>
            <person name="Lundell T."/>
            <person name="Morin E."/>
            <person name="Murat C."/>
            <person name="Riley R."/>
            <person name="Ohm R."/>
            <person name="Sun H."/>
            <person name="Tunlid A."/>
            <person name="Henrissat B."/>
            <person name="Grigoriev I.V."/>
            <person name="Hibbett D.S."/>
            <person name="Martin F."/>
        </authorList>
    </citation>
    <scope>NUCLEOTIDE SEQUENCE [LARGE SCALE GENOMIC DNA]</scope>
    <source>
        <strain evidence="3">Zn</strain>
    </source>
</reference>
<dbReference type="Pfam" id="PF06985">
    <property type="entry name" value="HET"/>
    <property type="match status" value="1"/>
</dbReference>
<dbReference type="PANTHER" id="PTHR33112">
    <property type="entry name" value="DOMAIN PROTEIN, PUTATIVE-RELATED"/>
    <property type="match status" value="1"/>
</dbReference>